<dbReference type="RefSeq" id="WP_318601163.1">
    <property type="nucleotide sequence ID" value="NZ_JAWSTH010000159.1"/>
</dbReference>
<feature type="compositionally biased region" description="Basic and acidic residues" evidence="1">
    <location>
        <begin position="103"/>
        <end position="131"/>
    </location>
</feature>
<gene>
    <name evidence="3" type="ORF">R7226_29975</name>
</gene>
<feature type="chain" id="PRO_5046040175" evidence="2">
    <location>
        <begin position="31"/>
        <end position="265"/>
    </location>
</feature>
<feature type="region of interest" description="Disordered" evidence="1">
    <location>
        <begin position="30"/>
        <end position="152"/>
    </location>
</feature>
<feature type="compositionally biased region" description="Low complexity" evidence="1">
    <location>
        <begin position="30"/>
        <end position="43"/>
    </location>
</feature>
<keyword evidence="4" id="KW-1185">Reference proteome</keyword>
<name>A0ABU4I0Z7_9ACTN</name>
<evidence type="ECO:0000313" key="3">
    <source>
        <dbReference type="EMBL" id="MDW5598627.1"/>
    </source>
</evidence>
<evidence type="ECO:0000256" key="2">
    <source>
        <dbReference type="SAM" id="SignalP"/>
    </source>
</evidence>
<evidence type="ECO:0000256" key="1">
    <source>
        <dbReference type="SAM" id="MobiDB-lite"/>
    </source>
</evidence>
<dbReference type="Proteomes" id="UP001284601">
    <property type="component" value="Unassembled WGS sequence"/>
</dbReference>
<keyword evidence="2" id="KW-0732">Signal</keyword>
<dbReference type="EMBL" id="JAWSTH010000159">
    <property type="protein sequence ID" value="MDW5598627.1"/>
    <property type="molecule type" value="Genomic_DNA"/>
</dbReference>
<proteinExistence type="predicted"/>
<reference evidence="4" key="1">
    <citation type="submission" date="2023-07" db="EMBL/GenBank/DDBJ databases">
        <title>Conexibacter stalactiti sp. nov., isolated from stalactites in a lava cave and emended description of the genus Conexibacter.</title>
        <authorList>
            <person name="Lee S.D."/>
        </authorList>
    </citation>
    <scope>NUCLEOTIDE SEQUENCE [LARGE SCALE GENOMIC DNA]</scope>
    <source>
        <strain evidence="4">KCTC 39840</strain>
    </source>
</reference>
<sequence length="265" mass="27359">MNRSRSRSVSLAAVIAVVVALALAPAVSTAAAGTGVAQVSAKSGAKRGAKKKASTCTKRRSGKRRGGRARRSAAAETSARGKRGKSGKGRKRAKGCSTKRAAPKREDSGGRRDERPSRDPSERRREREEAKGRHRPTPQRPTAPVKVAPADGTYTATGAPGLSFTISDDGTRGRIVATVAKSDFSEAVCQTADVAVDVPIEISRSTGRSGLIGDQQLPGGGVASILGFVAADGSFGVTISTSRPYAPNPGSTCSAFTRLTGTLTR</sequence>
<comment type="caution">
    <text evidence="3">The sequence shown here is derived from an EMBL/GenBank/DDBJ whole genome shotgun (WGS) entry which is preliminary data.</text>
</comment>
<feature type="compositionally biased region" description="Basic residues" evidence="1">
    <location>
        <begin position="80"/>
        <end position="94"/>
    </location>
</feature>
<feature type="compositionally biased region" description="Basic residues" evidence="1">
    <location>
        <begin position="44"/>
        <end position="71"/>
    </location>
</feature>
<organism evidence="3 4">
    <name type="scientific">Conexibacter stalactiti</name>
    <dbReference type="NCBI Taxonomy" id="1940611"/>
    <lineage>
        <taxon>Bacteria</taxon>
        <taxon>Bacillati</taxon>
        <taxon>Actinomycetota</taxon>
        <taxon>Thermoleophilia</taxon>
        <taxon>Solirubrobacterales</taxon>
        <taxon>Conexibacteraceae</taxon>
        <taxon>Conexibacter</taxon>
    </lineage>
</organism>
<feature type="signal peptide" evidence="2">
    <location>
        <begin position="1"/>
        <end position="30"/>
    </location>
</feature>
<evidence type="ECO:0000313" key="4">
    <source>
        <dbReference type="Proteomes" id="UP001284601"/>
    </source>
</evidence>
<accession>A0ABU4I0Z7</accession>
<protein>
    <submittedName>
        <fullName evidence="3">Uncharacterized protein</fullName>
    </submittedName>
</protein>